<organism evidence="1">
    <name type="scientific">Arundo donax</name>
    <name type="common">Giant reed</name>
    <name type="synonym">Donax arundinaceus</name>
    <dbReference type="NCBI Taxonomy" id="35708"/>
    <lineage>
        <taxon>Eukaryota</taxon>
        <taxon>Viridiplantae</taxon>
        <taxon>Streptophyta</taxon>
        <taxon>Embryophyta</taxon>
        <taxon>Tracheophyta</taxon>
        <taxon>Spermatophyta</taxon>
        <taxon>Magnoliopsida</taxon>
        <taxon>Liliopsida</taxon>
        <taxon>Poales</taxon>
        <taxon>Poaceae</taxon>
        <taxon>PACMAD clade</taxon>
        <taxon>Arundinoideae</taxon>
        <taxon>Arundineae</taxon>
        <taxon>Arundo</taxon>
    </lineage>
</organism>
<protein>
    <submittedName>
        <fullName evidence="1">Uncharacterized protein</fullName>
    </submittedName>
</protein>
<evidence type="ECO:0000313" key="1">
    <source>
        <dbReference type="EMBL" id="JAD82153.1"/>
    </source>
</evidence>
<reference evidence="1" key="1">
    <citation type="submission" date="2014-09" db="EMBL/GenBank/DDBJ databases">
        <authorList>
            <person name="Magalhaes I.L.F."/>
            <person name="Oliveira U."/>
            <person name="Santos F.R."/>
            <person name="Vidigal T.H.D.A."/>
            <person name="Brescovit A.D."/>
            <person name="Santos A.J."/>
        </authorList>
    </citation>
    <scope>NUCLEOTIDE SEQUENCE</scope>
    <source>
        <tissue evidence="1">Shoot tissue taken approximately 20 cm above the soil surface</tissue>
    </source>
</reference>
<name>A0A0A9D647_ARUDO</name>
<dbReference type="EMBL" id="GBRH01215742">
    <property type="protein sequence ID" value="JAD82153.1"/>
    <property type="molecule type" value="Transcribed_RNA"/>
</dbReference>
<dbReference type="AlphaFoldDB" id="A0A0A9D647"/>
<reference evidence="1" key="2">
    <citation type="journal article" date="2015" name="Data Brief">
        <title>Shoot transcriptome of the giant reed, Arundo donax.</title>
        <authorList>
            <person name="Barrero R.A."/>
            <person name="Guerrero F.D."/>
            <person name="Moolhuijzen P."/>
            <person name="Goolsby J.A."/>
            <person name="Tidwell J."/>
            <person name="Bellgard S.E."/>
            <person name="Bellgard M.I."/>
        </authorList>
    </citation>
    <scope>NUCLEOTIDE SEQUENCE</scope>
    <source>
        <tissue evidence="1">Shoot tissue taken approximately 20 cm above the soil surface</tissue>
    </source>
</reference>
<proteinExistence type="predicted"/>
<accession>A0A0A9D647</accession>
<sequence length="52" mass="6068">MILSILVQKIACCYCLDSQSKIYHKITKFLDNFAKLYIKVTYLVQKSVSTYT</sequence>